<dbReference type="Proteomes" id="UP000708208">
    <property type="component" value="Unassembled WGS sequence"/>
</dbReference>
<evidence type="ECO:0000313" key="2">
    <source>
        <dbReference type="Proteomes" id="UP000708208"/>
    </source>
</evidence>
<keyword evidence="2" id="KW-1185">Reference proteome</keyword>
<proteinExistence type="predicted"/>
<reference evidence="1" key="1">
    <citation type="submission" date="2021-06" db="EMBL/GenBank/DDBJ databases">
        <authorList>
            <person name="Hodson N. C."/>
            <person name="Mongue J. A."/>
            <person name="Jaron S. K."/>
        </authorList>
    </citation>
    <scope>NUCLEOTIDE SEQUENCE</scope>
</reference>
<feature type="non-terminal residue" evidence="1">
    <location>
        <position position="1"/>
    </location>
</feature>
<organism evidence="1 2">
    <name type="scientific">Allacma fusca</name>
    <dbReference type="NCBI Taxonomy" id="39272"/>
    <lineage>
        <taxon>Eukaryota</taxon>
        <taxon>Metazoa</taxon>
        <taxon>Ecdysozoa</taxon>
        <taxon>Arthropoda</taxon>
        <taxon>Hexapoda</taxon>
        <taxon>Collembola</taxon>
        <taxon>Symphypleona</taxon>
        <taxon>Sminthuridae</taxon>
        <taxon>Allacma</taxon>
    </lineage>
</organism>
<accession>A0A8J2LTC9</accession>
<dbReference type="AlphaFoldDB" id="A0A8J2LTC9"/>
<evidence type="ECO:0000313" key="1">
    <source>
        <dbReference type="EMBL" id="CAG7827720.1"/>
    </source>
</evidence>
<comment type="caution">
    <text evidence="1">The sequence shown here is derived from an EMBL/GenBank/DDBJ whole genome shotgun (WGS) entry which is preliminary data.</text>
</comment>
<protein>
    <submittedName>
        <fullName evidence="1">Uncharacterized protein</fullName>
    </submittedName>
</protein>
<gene>
    <name evidence="1" type="ORF">AFUS01_LOCUS37688</name>
</gene>
<sequence length="28" mass="3261">MFRKSHHLRRKQQLGEGKVPVKVIGYAP</sequence>
<dbReference type="EMBL" id="CAJVCH010544600">
    <property type="protein sequence ID" value="CAG7827720.1"/>
    <property type="molecule type" value="Genomic_DNA"/>
</dbReference>
<name>A0A8J2LTC9_9HEXA</name>